<keyword evidence="3" id="KW-1185">Reference proteome</keyword>
<gene>
    <name evidence="2" type="ORF">ANANG_G00113510</name>
</gene>
<feature type="compositionally biased region" description="Polar residues" evidence="1">
    <location>
        <begin position="223"/>
        <end position="236"/>
    </location>
</feature>
<feature type="compositionally biased region" description="Polar residues" evidence="1">
    <location>
        <begin position="271"/>
        <end position="280"/>
    </location>
</feature>
<evidence type="ECO:0000313" key="2">
    <source>
        <dbReference type="EMBL" id="KAG5846303.1"/>
    </source>
</evidence>
<feature type="region of interest" description="Disordered" evidence="1">
    <location>
        <begin position="66"/>
        <end position="90"/>
    </location>
</feature>
<reference evidence="2" key="1">
    <citation type="submission" date="2021-01" db="EMBL/GenBank/DDBJ databases">
        <title>A chromosome-scale assembly of European eel, Anguilla anguilla.</title>
        <authorList>
            <person name="Henkel C."/>
            <person name="Jong-Raadsen S.A."/>
            <person name="Dufour S."/>
            <person name="Weltzien F.-A."/>
            <person name="Palstra A.P."/>
            <person name="Pelster B."/>
            <person name="Spaink H.P."/>
            <person name="Van Den Thillart G.E."/>
            <person name="Jansen H."/>
            <person name="Zahm M."/>
            <person name="Klopp C."/>
            <person name="Cedric C."/>
            <person name="Louis A."/>
            <person name="Berthelot C."/>
            <person name="Parey E."/>
            <person name="Roest Crollius H."/>
            <person name="Montfort J."/>
            <person name="Robinson-Rechavi M."/>
            <person name="Bucao C."/>
            <person name="Bouchez O."/>
            <person name="Gislard M."/>
            <person name="Lluch J."/>
            <person name="Milhes M."/>
            <person name="Lampietro C."/>
            <person name="Lopez Roques C."/>
            <person name="Donnadieu C."/>
            <person name="Braasch I."/>
            <person name="Desvignes T."/>
            <person name="Postlethwait J."/>
            <person name="Bobe J."/>
            <person name="Guiguen Y."/>
            <person name="Dirks R."/>
        </authorList>
    </citation>
    <scope>NUCLEOTIDE SEQUENCE</scope>
    <source>
        <strain evidence="2">Tag_6206</strain>
        <tissue evidence="2">Liver</tissue>
    </source>
</reference>
<organism evidence="2 3">
    <name type="scientific">Anguilla anguilla</name>
    <name type="common">European freshwater eel</name>
    <name type="synonym">Muraena anguilla</name>
    <dbReference type="NCBI Taxonomy" id="7936"/>
    <lineage>
        <taxon>Eukaryota</taxon>
        <taxon>Metazoa</taxon>
        <taxon>Chordata</taxon>
        <taxon>Craniata</taxon>
        <taxon>Vertebrata</taxon>
        <taxon>Euteleostomi</taxon>
        <taxon>Actinopterygii</taxon>
        <taxon>Neopterygii</taxon>
        <taxon>Teleostei</taxon>
        <taxon>Anguilliformes</taxon>
        <taxon>Anguillidae</taxon>
        <taxon>Anguilla</taxon>
    </lineage>
</organism>
<feature type="compositionally biased region" description="Polar residues" evidence="1">
    <location>
        <begin position="1"/>
        <end position="12"/>
    </location>
</feature>
<feature type="compositionally biased region" description="Pro residues" evidence="1">
    <location>
        <begin position="119"/>
        <end position="132"/>
    </location>
</feature>
<dbReference type="Proteomes" id="UP001044222">
    <property type="component" value="Unassembled WGS sequence"/>
</dbReference>
<comment type="caution">
    <text evidence="2">The sequence shown here is derived from an EMBL/GenBank/DDBJ whole genome shotgun (WGS) entry which is preliminary data.</text>
</comment>
<name>A0A9D3MF05_ANGAN</name>
<feature type="region of interest" description="Disordered" evidence="1">
    <location>
        <begin position="31"/>
        <end position="50"/>
    </location>
</feature>
<feature type="region of interest" description="Disordered" evidence="1">
    <location>
        <begin position="108"/>
        <end position="140"/>
    </location>
</feature>
<evidence type="ECO:0000313" key="3">
    <source>
        <dbReference type="Proteomes" id="UP001044222"/>
    </source>
</evidence>
<feature type="region of interest" description="Disordered" evidence="1">
    <location>
        <begin position="195"/>
        <end position="298"/>
    </location>
</feature>
<feature type="compositionally biased region" description="Basic and acidic residues" evidence="1">
    <location>
        <begin position="76"/>
        <end position="85"/>
    </location>
</feature>
<dbReference type="EMBL" id="JAFIRN010000006">
    <property type="protein sequence ID" value="KAG5846303.1"/>
    <property type="molecule type" value="Genomic_DNA"/>
</dbReference>
<evidence type="ECO:0000256" key="1">
    <source>
        <dbReference type="SAM" id="MobiDB-lite"/>
    </source>
</evidence>
<sequence>MTPTGPRWSTGTPPRAGRDPVRGCGPIRRREAAAKAGAWPGGWTVEEEGERRAEPHLLHLLRHLLGGHAGPRPHRRGADGGRKSADSAPCPAQIRSCEGGVPVPQCSPCPSQRNQRGPRPQPSCTPPFPQGPAPKAWAGPRLPLSQPVPVLLLIRTAGCLWHPQRKLLSVSGLVLPVLLPVHLGGLQDVRIRPSPDWHQRDPWGQPAQASWSDPWSCADGSPSVASGRSTPLLSTDSAHKSYYSCPRLKPPPSQKRFAPFGALNPFANPGYSRSPSSSPAEWQDPPNAGGPPRCAPRP</sequence>
<protein>
    <submittedName>
        <fullName evidence="2">Uncharacterized protein</fullName>
    </submittedName>
</protein>
<dbReference type="AlphaFoldDB" id="A0A9D3MF05"/>
<feature type="region of interest" description="Disordered" evidence="1">
    <location>
        <begin position="1"/>
        <end position="25"/>
    </location>
</feature>
<proteinExistence type="predicted"/>
<accession>A0A9D3MF05</accession>